<evidence type="ECO:0000313" key="2">
    <source>
        <dbReference type="Proteomes" id="UP001497512"/>
    </source>
</evidence>
<dbReference type="EMBL" id="OZ019906">
    <property type="protein sequence ID" value="CAK9203790.1"/>
    <property type="molecule type" value="Genomic_DNA"/>
</dbReference>
<gene>
    <name evidence="1" type="ORF">CSSPTR1EN2_LOCUS7062</name>
</gene>
<evidence type="ECO:0000313" key="1">
    <source>
        <dbReference type="EMBL" id="CAK9203790.1"/>
    </source>
</evidence>
<sequence length="80" mass="8180">MLSNGDPTMSVVITTMSSNGDPALSVVVNTMSSNGDPILSVVIAKDVAVVIASDDSDGNMQAIVHQPLHPAHCAQGVDVH</sequence>
<name>A0ABP0TT61_9BRYO</name>
<organism evidence="1 2">
    <name type="scientific">Sphagnum troendelagicum</name>
    <dbReference type="NCBI Taxonomy" id="128251"/>
    <lineage>
        <taxon>Eukaryota</taxon>
        <taxon>Viridiplantae</taxon>
        <taxon>Streptophyta</taxon>
        <taxon>Embryophyta</taxon>
        <taxon>Bryophyta</taxon>
        <taxon>Sphagnophytina</taxon>
        <taxon>Sphagnopsida</taxon>
        <taxon>Sphagnales</taxon>
        <taxon>Sphagnaceae</taxon>
        <taxon>Sphagnum</taxon>
    </lineage>
</organism>
<protein>
    <submittedName>
        <fullName evidence="1">Uncharacterized protein</fullName>
    </submittedName>
</protein>
<accession>A0ABP0TT61</accession>
<reference evidence="1" key="1">
    <citation type="submission" date="2024-02" db="EMBL/GenBank/DDBJ databases">
        <authorList>
            <consortium name="ELIXIR-Norway"/>
            <consortium name="Elixir Norway"/>
        </authorList>
    </citation>
    <scope>NUCLEOTIDE SEQUENCE</scope>
</reference>
<keyword evidence="2" id="KW-1185">Reference proteome</keyword>
<dbReference type="Proteomes" id="UP001497512">
    <property type="component" value="Chromosome 14"/>
</dbReference>
<proteinExistence type="predicted"/>